<dbReference type="EMBL" id="CP006670">
    <property type="protein sequence ID" value="EHR78181.1"/>
    <property type="molecule type" value="Genomic_DNA"/>
</dbReference>
<keyword evidence="3" id="KW-1185">Reference proteome</keyword>
<accession>H3ZQE4</accession>
<dbReference type="GO" id="GO:0004177">
    <property type="term" value="F:aminopeptidase activity"/>
    <property type="evidence" value="ECO:0007669"/>
    <property type="project" value="UniProtKB-KW"/>
</dbReference>
<dbReference type="HOGENOM" id="CLU_062630_0_0_2"/>
<name>H3ZQE4_THELN</name>
<dbReference type="KEGG" id="tlt:OCC_03983"/>
<proteinExistence type="predicted"/>
<dbReference type="RefSeq" id="WP_004068909.1">
    <property type="nucleotide sequence ID" value="NC_022084.1"/>
</dbReference>
<dbReference type="PANTHER" id="PTHR34448">
    <property type="entry name" value="AMINOPEPTIDASE"/>
    <property type="match status" value="1"/>
</dbReference>
<keyword evidence="1" id="KW-0479">Metal-binding</keyword>
<dbReference type="GO" id="GO:0046872">
    <property type="term" value="F:metal ion binding"/>
    <property type="evidence" value="ECO:0007669"/>
    <property type="project" value="UniProtKB-KW"/>
</dbReference>
<keyword evidence="2" id="KW-0031">Aminopeptidase</keyword>
<dbReference type="STRING" id="523849.OCC_03983"/>
<dbReference type="Pfam" id="PF26233">
    <property type="entry name" value="NicX"/>
    <property type="match status" value="1"/>
</dbReference>
<dbReference type="PaxDb" id="523849-OCC_03983"/>
<dbReference type="OrthoDB" id="371826at2157"/>
<keyword evidence="2" id="KW-0378">Hydrolase</keyword>
<dbReference type="InterPro" id="IPR058739">
    <property type="entry name" value="NicX"/>
</dbReference>
<protein>
    <submittedName>
        <fullName evidence="2">Peptidase M29 aminopeptidase II</fullName>
    </submittedName>
</protein>
<evidence type="ECO:0000313" key="2">
    <source>
        <dbReference type="EMBL" id="EHR78181.1"/>
    </source>
</evidence>
<dbReference type="AlphaFoldDB" id="H3ZQE4"/>
<evidence type="ECO:0000256" key="1">
    <source>
        <dbReference type="ARBA" id="ARBA00022723"/>
    </source>
</evidence>
<evidence type="ECO:0000313" key="3">
    <source>
        <dbReference type="Proteomes" id="UP000015502"/>
    </source>
</evidence>
<organism evidence="2 3">
    <name type="scientific">Thermococcus litoralis (strain ATCC 51850 / DSM 5473 / JCM 8560 / NS-C)</name>
    <dbReference type="NCBI Taxonomy" id="523849"/>
    <lineage>
        <taxon>Archaea</taxon>
        <taxon>Methanobacteriati</taxon>
        <taxon>Methanobacteriota</taxon>
        <taxon>Thermococci</taxon>
        <taxon>Thermococcales</taxon>
        <taxon>Thermococcaceae</taxon>
        <taxon>Thermococcus</taxon>
    </lineage>
</organism>
<dbReference type="PANTHER" id="PTHR34448:SF1">
    <property type="entry name" value="BLL6088 PROTEIN"/>
    <property type="match status" value="1"/>
</dbReference>
<dbReference type="GeneID" id="16550196"/>
<dbReference type="GO" id="GO:0006508">
    <property type="term" value="P:proteolysis"/>
    <property type="evidence" value="ECO:0007669"/>
    <property type="project" value="InterPro"/>
</dbReference>
<sequence>MALFDINPELYKACEIALKQCLGVREGESVVVIADEPERKIGYHLWMKAKELNAEAVYIEIIPRKMHGEEPPKPVAEAMKAANVVIAPTSKSITHTLAKKEACEKGTRVATLPGITEEIFIRTMSADYEEILELTNRIADILDHGRIVRITTSLGTDLEFSIEGRKAKRSTGIYRNPGECGNLPGAEAYIAPVEGTANGVAVIDGSMAGIGILNSPIKLTIREGLVEKIEGGDEARKLEEILSKYGKEARNIAEFGIGTNPNARISGNILEDEKVFGTVHIALGSNYDFGGRVKAPIHLDGIIKTPTVLIDGKYLFRDGALQGGKNEE</sequence>
<reference evidence="2 3" key="1">
    <citation type="journal article" date="2012" name="J. Bacteriol.">
        <title>Genome sequence of the model hyperthermophilic archaeon Thermococcus litoralis NS-C.</title>
        <authorList>
            <person name="Gardner A.F."/>
            <person name="Kumar S."/>
            <person name="Perler F.B."/>
        </authorList>
    </citation>
    <scope>NUCLEOTIDE SEQUENCE [LARGE SCALE GENOMIC DNA]</scope>
    <source>
        <strain evidence="3">ATCC 51850 / DSM 5473 / JCM 8560 / NS-C</strain>
    </source>
</reference>
<keyword evidence="2" id="KW-0645">Protease</keyword>
<dbReference type="SUPFAM" id="SSF144052">
    <property type="entry name" value="Thermophilic metalloprotease-like"/>
    <property type="match status" value="1"/>
</dbReference>
<dbReference type="InterPro" id="IPR052170">
    <property type="entry name" value="M29_Exopeptidase"/>
</dbReference>
<gene>
    <name evidence="2" type="ORF">OCC_03983</name>
</gene>
<dbReference type="Proteomes" id="UP000015502">
    <property type="component" value="Chromosome"/>
</dbReference>